<organism evidence="1 2">
    <name type="scientific">Leptospira santarosai str. CBC1416</name>
    <dbReference type="NCBI Taxonomy" id="1193059"/>
    <lineage>
        <taxon>Bacteria</taxon>
        <taxon>Pseudomonadati</taxon>
        <taxon>Spirochaetota</taxon>
        <taxon>Spirochaetia</taxon>
        <taxon>Leptospirales</taxon>
        <taxon>Leptospiraceae</taxon>
        <taxon>Leptospira</taxon>
    </lineage>
</organism>
<dbReference type="AlphaFoldDB" id="M6VPL7"/>
<gene>
    <name evidence="1" type="ORF">LEP1GSC161_3219</name>
</gene>
<protein>
    <submittedName>
        <fullName evidence="1">Uncharacterized protein</fullName>
    </submittedName>
</protein>
<dbReference type="Proteomes" id="UP000012149">
    <property type="component" value="Unassembled WGS sequence"/>
</dbReference>
<accession>M6VPL7</accession>
<reference evidence="1 2" key="1">
    <citation type="submission" date="2013-01" db="EMBL/GenBank/DDBJ databases">
        <authorList>
            <person name="Harkins D.M."/>
            <person name="Durkin A.S."/>
            <person name="Brinkac L.M."/>
            <person name="Haft D.H."/>
            <person name="Selengut J.D."/>
            <person name="Sanka R."/>
            <person name="DePew J."/>
            <person name="Purushe J."/>
            <person name="Matthias M.A."/>
            <person name="Vinetz J.M."/>
            <person name="Sutton G.G."/>
            <person name="Nierman W.C."/>
            <person name="Fouts D.E."/>
        </authorList>
    </citation>
    <scope>NUCLEOTIDE SEQUENCE [LARGE SCALE GENOMIC DNA]</scope>
    <source>
        <strain evidence="1 2">CBC1416</strain>
    </source>
</reference>
<proteinExistence type="predicted"/>
<comment type="caution">
    <text evidence="1">The sequence shown here is derived from an EMBL/GenBank/DDBJ whole genome shotgun (WGS) entry which is preliminary data.</text>
</comment>
<name>M6VPL7_9LEPT</name>
<dbReference type="EMBL" id="AKWE02000031">
    <property type="protein sequence ID" value="EMO59457.1"/>
    <property type="molecule type" value="Genomic_DNA"/>
</dbReference>
<evidence type="ECO:0000313" key="2">
    <source>
        <dbReference type="Proteomes" id="UP000012149"/>
    </source>
</evidence>
<evidence type="ECO:0000313" key="1">
    <source>
        <dbReference type="EMBL" id="EMO59457.1"/>
    </source>
</evidence>
<sequence length="39" mass="4755">MLFKLKARSSDFSEKTIFAIRTKSEEFRLFRKNDFCYSN</sequence>